<dbReference type="InterPro" id="IPR003018">
    <property type="entry name" value="GAF"/>
</dbReference>
<sequence>MLKFQNTVLELIARGQPLKQTLEQLCVEIEELIIDARTMVCSVDQAGMLNMLAAPKLPDSYGYAFNGIVVGPEVGSCGSAIYNKIPVVVSDIENDPKWASYKQLALPLGLLACSSVPILNDTGDAIGALAVYFDKKHTPTASEREIIDIGAQLCKLAMVREVRILNYERRATVDVLTGLANRAAFDDALSQLRCELPGSWALFVIDMDNLKVTNDTFGHEVGDVLIQTIATRISDSLSPDITFRTGGDEFTVIIQNHDALYDPYHAADLVFKALSSPVHYDGQTILPRVTIGGAVLAALDTQPQTVRRNADFALYHAKENARGSFVLYQANVGTRIVHRRNSIKEVREALEQKRIAAHYQPLLRLDTREIIGFEALSRMTTPSGEILSAAMFQESFSDVHIASEITQYMLSIVAQDIRRWLDLGLPVQHVGVNVTAADFYVGDLAAFVSKTFARYDVPLTHLIIEVTENAYIGQRDDVVASGIRNLRLLGVRIALDDFGTGFAALAHLLTVPVDIIKIDRSFVCRLAPGDPSVAIVKGIVQIAGDLKIKLVAEGVETLELAETLQKMGCQLGQGYAFSKAVDYEKATMLLRDCGQYEQRMQTPVIKTYTAKN</sequence>
<dbReference type="SUPFAM" id="SSF55781">
    <property type="entry name" value="GAF domain-like"/>
    <property type="match status" value="1"/>
</dbReference>
<dbReference type="Proteomes" id="UP000215590">
    <property type="component" value="Unassembled WGS sequence"/>
</dbReference>
<dbReference type="InterPro" id="IPR001633">
    <property type="entry name" value="EAL_dom"/>
</dbReference>
<dbReference type="InterPro" id="IPR000160">
    <property type="entry name" value="GGDEF_dom"/>
</dbReference>
<dbReference type="InterPro" id="IPR029787">
    <property type="entry name" value="Nucleotide_cyclase"/>
</dbReference>
<dbReference type="NCBIfam" id="TIGR00254">
    <property type="entry name" value="GGDEF"/>
    <property type="match status" value="1"/>
</dbReference>
<dbReference type="GO" id="GO:0071111">
    <property type="term" value="F:cyclic-guanylate-specific phosphodiesterase activity"/>
    <property type="evidence" value="ECO:0007669"/>
    <property type="project" value="InterPro"/>
</dbReference>
<dbReference type="RefSeq" id="WP_094506769.1">
    <property type="nucleotide sequence ID" value="NZ_JBHEEK010000008.1"/>
</dbReference>
<dbReference type="Pfam" id="PF00563">
    <property type="entry name" value="EAL"/>
    <property type="match status" value="1"/>
</dbReference>
<dbReference type="InterPro" id="IPR029016">
    <property type="entry name" value="GAF-like_dom_sf"/>
</dbReference>
<organism evidence="3 4">
    <name type="scientific">Brucella thiophenivorans</name>
    <dbReference type="NCBI Taxonomy" id="571255"/>
    <lineage>
        <taxon>Bacteria</taxon>
        <taxon>Pseudomonadati</taxon>
        <taxon>Pseudomonadota</taxon>
        <taxon>Alphaproteobacteria</taxon>
        <taxon>Hyphomicrobiales</taxon>
        <taxon>Brucellaceae</taxon>
        <taxon>Brucella/Ochrobactrum group</taxon>
        <taxon>Brucella</taxon>
    </lineage>
</organism>
<name>A0A256FXC5_9HYPH</name>
<gene>
    <name evidence="3" type="ORF">CEV31_1966</name>
</gene>
<keyword evidence="4" id="KW-1185">Reference proteome</keyword>
<dbReference type="Gene3D" id="3.30.70.270">
    <property type="match status" value="1"/>
</dbReference>
<dbReference type="InterPro" id="IPR035919">
    <property type="entry name" value="EAL_sf"/>
</dbReference>
<dbReference type="SMART" id="SM00267">
    <property type="entry name" value="GGDEF"/>
    <property type="match status" value="1"/>
</dbReference>
<reference evidence="3 4" key="1">
    <citation type="submission" date="2017-07" db="EMBL/GenBank/DDBJ databases">
        <title>Phylogenetic study on the rhizospheric bacterium Ochrobactrum sp. A44.</title>
        <authorList>
            <person name="Krzyzanowska D.M."/>
            <person name="Ossowicki A."/>
            <person name="Rajewska M."/>
            <person name="Maciag T."/>
            <person name="Kaczynski Z."/>
            <person name="Czerwicka M."/>
            <person name="Jafra S."/>
        </authorList>
    </citation>
    <scope>NUCLEOTIDE SEQUENCE [LARGE SCALE GENOMIC DNA]</scope>
    <source>
        <strain evidence="3 4">DSM 7216</strain>
    </source>
</reference>
<dbReference type="PANTHER" id="PTHR33121">
    <property type="entry name" value="CYCLIC DI-GMP PHOSPHODIESTERASE PDEF"/>
    <property type="match status" value="1"/>
</dbReference>
<dbReference type="SMART" id="SM00065">
    <property type="entry name" value="GAF"/>
    <property type="match status" value="1"/>
</dbReference>
<accession>A0A256FXC5</accession>
<dbReference type="Gene3D" id="3.20.20.450">
    <property type="entry name" value="EAL domain"/>
    <property type="match status" value="1"/>
</dbReference>
<dbReference type="Pfam" id="PF00990">
    <property type="entry name" value="GGDEF"/>
    <property type="match status" value="1"/>
</dbReference>
<dbReference type="PANTHER" id="PTHR33121:SF70">
    <property type="entry name" value="SIGNALING PROTEIN YKOW"/>
    <property type="match status" value="1"/>
</dbReference>
<dbReference type="SMART" id="SM00052">
    <property type="entry name" value="EAL"/>
    <property type="match status" value="1"/>
</dbReference>
<evidence type="ECO:0000313" key="4">
    <source>
        <dbReference type="Proteomes" id="UP000215590"/>
    </source>
</evidence>
<dbReference type="SUPFAM" id="SSF141868">
    <property type="entry name" value="EAL domain-like"/>
    <property type="match status" value="1"/>
</dbReference>
<comment type="caution">
    <text evidence="3">The sequence shown here is derived from an EMBL/GenBank/DDBJ whole genome shotgun (WGS) entry which is preliminary data.</text>
</comment>
<dbReference type="InterPro" id="IPR050706">
    <property type="entry name" value="Cyclic-di-GMP_PDE-like"/>
</dbReference>
<dbReference type="Pfam" id="PF13185">
    <property type="entry name" value="GAF_2"/>
    <property type="match status" value="1"/>
</dbReference>
<dbReference type="CDD" id="cd01948">
    <property type="entry name" value="EAL"/>
    <property type="match status" value="1"/>
</dbReference>
<dbReference type="OrthoDB" id="9814202at2"/>
<dbReference type="InterPro" id="IPR043128">
    <property type="entry name" value="Rev_trsase/Diguanyl_cyclase"/>
</dbReference>
<dbReference type="CDD" id="cd01949">
    <property type="entry name" value="GGDEF"/>
    <property type="match status" value="1"/>
</dbReference>
<evidence type="ECO:0000313" key="3">
    <source>
        <dbReference type="EMBL" id="OYR19396.1"/>
    </source>
</evidence>
<dbReference type="SUPFAM" id="SSF55073">
    <property type="entry name" value="Nucleotide cyclase"/>
    <property type="match status" value="1"/>
</dbReference>
<dbReference type="PROSITE" id="PS50883">
    <property type="entry name" value="EAL"/>
    <property type="match status" value="1"/>
</dbReference>
<evidence type="ECO:0000259" key="1">
    <source>
        <dbReference type="PROSITE" id="PS50883"/>
    </source>
</evidence>
<dbReference type="EMBL" id="NNRJ01000018">
    <property type="protein sequence ID" value="OYR19396.1"/>
    <property type="molecule type" value="Genomic_DNA"/>
</dbReference>
<dbReference type="PROSITE" id="PS50887">
    <property type="entry name" value="GGDEF"/>
    <property type="match status" value="1"/>
</dbReference>
<dbReference type="Gene3D" id="3.30.450.40">
    <property type="match status" value="1"/>
</dbReference>
<feature type="domain" description="EAL" evidence="1">
    <location>
        <begin position="339"/>
        <end position="594"/>
    </location>
</feature>
<feature type="domain" description="GGDEF" evidence="2">
    <location>
        <begin position="198"/>
        <end position="330"/>
    </location>
</feature>
<dbReference type="AlphaFoldDB" id="A0A256FXC5"/>
<protein>
    <submittedName>
        <fullName evidence="3">Diguanylate cyclase domain protein</fullName>
    </submittedName>
</protein>
<proteinExistence type="predicted"/>
<evidence type="ECO:0000259" key="2">
    <source>
        <dbReference type="PROSITE" id="PS50887"/>
    </source>
</evidence>